<gene>
    <name evidence="2" type="ORF">ENSA7_60580</name>
</gene>
<evidence type="ECO:0000313" key="2">
    <source>
        <dbReference type="EMBL" id="PRQ00564.1"/>
    </source>
</evidence>
<dbReference type="GO" id="GO:0005576">
    <property type="term" value="C:extracellular region"/>
    <property type="evidence" value="ECO:0007669"/>
    <property type="project" value="InterPro"/>
</dbReference>
<dbReference type="SUPFAM" id="SSF55797">
    <property type="entry name" value="PR-1-like"/>
    <property type="match status" value="1"/>
</dbReference>
<organism evidence="2 3">
    <name type="scientific">Enhygromyxa salina</name>
    <dbReference type="NCBI Taxonomy" id="215803"/>
    <lineage>
        <taxon>Bacteria</taxon>
        <taxon>Pseudomonadati</taxon>
        <taxon>Myxococcota</taxon>
        <taxon>Polyangia</taxon>
        <taxon>Nannocystales</taxon>
        <taxon>Nannocystaceae</taxon>
        <taxon>Enhygromyxa</taxon>
    </lineage>
</organism>
<evidence type="ECO:0000313" key="3">
    <source>
        <dbReference type="Proteomes" id="UP000238823"/>
    </source>
</evidence>
<dbReference type="Proteomes" id="UP000238823">
    <property type="component" value="Unassembled WGS sequence"/>
</dbReference>
<dbReference type="PANTHER" id="PTHR10334">
    <property type="entry name" value="CYSTEINE-RICH SECRETORY PROTEIN-RELATED"/>
    <property type="match status" value="1"/>
</dbReference>
<dbReference type="InterPro" id="IPR001283">
    <property type="entry name" value="CRISP-related"/>
</dbReference>
<dbReference type="InterPro" id="IPR035940">
    <property type="entry name" value="CAP_sf"/>
</dbReference>
<proteinExistence type="predicted"/>
<dbReference type="SMART" id="SM00198">
    <property type="entry name" value="SCP"/>
    <property type="match status" value="1"/>
</dbReference>
<accession>A0A2S9Y643</accession>
<sequence>MAQPEQIVASWAAESEHFNYASNRCAAGQVCGHYTQVVWRDSTEIGCAVARCSSNSPFGGGEWFMAVCNYSPAGNYTGERPY</sequence>
<feature type="domain" description="SCP" evidence="1">
    <location>
        <begin position="2"/>
        <end position="78"/>
    </location>
</feature>
<dbReference type="AlphaFoldDB" id="A0A2S9Y643"/>
<comment type="caution">
    <text evidence="2">The sequence shown here is derived from an EMBL/GenBank/DDBJ whole genome shotgun (WGS) entry which is preliminary data.</text>
</comment>
<dbReference type="InterPro" id="IPR014044">
    <property type="entry name" value="CAP_dom"/>
</dbReference>
<reference evidence="2 3" key="1">
    <citation type="submission" date="2018-03" db="EMBL/GenBank/DDBJ databases">
        <title>Draft Genome Sequences of the Obligatory Marine Myxobacteria Enhygromyxa salina SWB007.</title>
        <authorList>
            <person name="Poehlein A."/>
            <person name="Moghaddam J.A."/>
            <person name="Harms H."/>
            <person name="Alanjari M."/>
            <person name="Koenig G.M."/>
            <person name="Daniel R."/>
            <person name="Schaeberle T.F."/>
        </authorList>
    </citation>
    <scope>NUCLEOTIDE SEQUENCE [LARGE SCALE GENOMIC DNA]</scope>
    <source>
        <strain evidence="2 3">SWB007</strain>
    </source>
</reference>
<dbReference type="Pfam" id="PF00188">
    <property type="entry name" value="CAP"/>
    <property type="match status" value="1"/>
</dbReference>
<protein>
    <submittedName>
        <fullName evidence="2">Cysteine-rich secretory protein family protein</fullName>
    </submittedName>
</protein>
<dbReference type="PRINTS" id="PR00837">
    <property type="entry name" value="V5TPXLIKE"/>
</dbReference>
<dbReference type="InterPro" id="IPR018244">
    <property type="entry name" value="Allrgn_V5/Tpx1_CS"/>
</dbReference>
<evidence type="ECO:0000259" key="1">
    <source>
        <dbReference type="SMART" id="SM00198"/>
    </source>
</evidence>
<dbReference type="EMBL" id="PVNL01000118">
    <property type="protein sequence ID" value="PRQ00564.1"/>
    <property type="molecule type" value="Genomic_DNA"/>
</dbReference>
<dbReference type="PROSITE" id="PS01009">
    <property type="entry name" value="CRISP_1"/>
    <property type="match status" value="1"/>
</dbReference>
<name>A0A2S9Y643_9BACT</name>
<dbReference type="Gene3D" id="3.40.33.10">
    <property type="entry name" value="CAP"/>
    <property type="match status" value="1"/>
</dbReference>